<evidence type="ECO:0000256" key="1">
    <source>
        <dbReference type="ARBA" id="ARBA00023172"/>
    </source>
</evidence>
<name>W6MDA1_9GAMM</name>
<gene>
    <name evidence="5" type="ORF">BN873_p70003</name>
</gene>
<feature type="domain" description="Integrase catalytic" evidence="4">
    <location>
        <begin position="171"/>
        <end position="292"/>
    </location>
</feature>
<dbReference type="GO" id="GO:0003677">
    <property type="term" value="F:DNA binding"/>
    <property type="evidence" value="ECO:0007669"/>
    <property type="project" value="InterPro"/>
</dbReference>
<dbReference type="EMBL" id="CBTJ020000119">
    <property type="protein sequence ID" value="CDI04765.1"/>
    <property type="molecule type" value="Genomic_DNA"/>
</dbReference>
<evidence type="ECO:0000313" key="5">
    <source>
        <dbReference type="EMBL" id="CDI04765.1"/>
    </source>
</evidence>
<dbReference type="Pfam" id="PF12834">
    <property type="entry name" value="Phage_int_SAM_2"/>
    <property type="match status" value="1"/>
</dbReference>
<evidence type="ECO:0000259" key="4">
    <source>
        <dbReference type="Pfam" id="PF12835"/>
    </source>
</evidence>
<dbReference type="RefSeq" id="WP_048677174.1">
    <property type="nucleotide sequence ID" value="NZ_CBTJ020000119.1"/>
</dbReference>
<feature type="compositionally biased region" description="Low complexity" evidence="2">
    <location>
        <begin position="8"/>
        <end position="23"/>
    </location>
</feature>
<organism evidence="5 6">
    <name type="scientific">Candidatus Competibacter denitrificans Run_A_D11</name>
    <dbReference type="NCBI Taxonomy" id="1400863"/>
    <lineage>
        <taxon>Bacteria</taxon>
        <taxon>Pseudomonadati</taxon>
        <taxon>Pseudomonadota</taxon>
        <taxon>Gammaproteobacteria</taxon>
        <taxon>Candidatus Competibacteraceae</taxon>
        <taxon>Candidatus Competibacter</taxon>
    </lineage>
</organism>
<sequence>MTQETPRSRAATAAKKAAVASPVDAGEAKPRLGKRGQALASLDGVLKRNLRRSANGRKAVSHATIADRAGFYDRMIRQLHELGYKITEVRHLKPKHIEALMRLWEAQELSASTLQKRFSQLRLLCGWIGKQSMLGTGSSYLADPEAFQRTYEAQYDHSWTAAGVDPVQKMAEIAADDPPVGRVLRLQHAFGLRLQEASLLNPLRDRVDETYLRVLAGTKGGRPRVTPIETDAQRAVLAEAEQYVQITKRSMIPPEYDLKHWLQHCYYVLTQHGVTRKDGLVSHGLRHQYANDVYEQLTGEISPVRGGGPVPSAADTGAKHEVTARLGHARPGITAAYYGKPDTPPVQEAARRHPQSLRAEYRVQQQVLAARVRANVNQRQNGSGPLSAATLEVRWRLLNHMVKTLALAGQPLHAPDDLNASHLDVLLRHWHTSTTLQRHSALLSVRLLSQLCGWLDQPALALEVSHRWRALQAGDRAALPRPLSEAAIQERLARIRAQDARGALHLELVRVVGLSHRQAAMLQPGVSYQDGYLDVLWETPKNQVLRYPLTGERQRAVVQEARALLLDPQEHVCPVSLALSTWLGRVYDLQRTVGRIGIPGEPTLAALKDPDAPTPTVLYREDWLLQRAGLDRAPKRGIRAF</sequence>
<dbReference type="InterPro" id="IPR024456">
    <property type="entry name" value="Integrase_catalytic_putative"/>
</dbReference>
<dbReference type="GO" id="GO:0015074">
    <property type="term" value="P:DNA integration"/>
    <property type="evidence" value="ECO:0007669"/>
    <property type="project" value="InterPro"/>
</dbReference>
<dbReference type="Pfam" id="PF12835">
    <property type="entry name" value="Integrase_1"/>
    <property type="match status" value="1"/>
</dbReference>
<dbReference type="Proteomes" id="UP000035760">
    <property type="component" value="Unassembled WGS sequence"/>
</dbReference>
<dbReference type="Gene3D" id="1.10.443.10">
    <property type="entry name" value="Intergrase catalytic core"/>
    <property type="match status" value="1"/>
</dbReference>
<keyword evidence="1" id="KW-0233">DNA recombination</keyword>
<dbReference type="InterPro" id="IPR011010">
    <property type="entry name" value="DNA_brk_join_enz"/>
</dbReference>
<dbReference type="AlphaFoldDB" id="W6MDA1"/>
<evidence type="ECO:0000313" key="6">
    <source>
        <dbReference type="Proteomes" id="UP000035760"/>
    </source>
</evidence>
<evidence type="ECO:0008006" key="7">
    <source>
        <dbReference type="Google" id="ProtNLM"/>
    </source>
</evidence>
<reference evidence="5" key="2">
    <citation type="submission" date="2014-03" db="EMBL/GenBank/DDBJ databases">
        <title>Candidatus Competibacter-lineage genomes retrieved from metagenomes reveal functional metabolic diversity.</title>
        <authorList>
            <person name="McIlroy S.J."/>
            <person name="Albertsen M."/>
            <person name="Andresen E.K."/>
            <person name="Saunders A.M."/>
            <person name="Kristiansen R."/>
            <person name="Stokholm-Bjerregaard M."/>
            <person name="Nielsen K.L."/>
            <person name="Nielsen P.H."/>
        </authorList>
    </citation>
    <scope>NUCLEOTIDE SEQUENCE</scope>
    <source>
        <strain evidence="5">Run_A_D11</strain>
    </source>
</reference>
<feature type="domain" description="Putative integrase N-terminal" evidence="3">
    <location>
        <begin position="46"/>
        <end position="133"/>
    </location>
</feature>
<feature type="region of interest" description="Disordered" evidence="2">
    <location>
        <begin position="1"/>
        <end position="32"/>
    </location>
</feature>
<reference evidence="5" key="1">
    <citation type="submission" date="2013-07" db="EMBL/GenBank/DDBJ databases">
        <authorList>
            <person name="McIlroy S."/>
        </authorList>
    </citation>
    <scope>NUCLEOTIDE SEQUENCE [LARGE SCALE GENOMIC DNA]</scope>
    <source>
        <strain evidence="5">Run_A_D11</strain>
    </source>
</reference>
<protein>
    <recommendedName>
        <fullName evidence="7">Core-binding (CB) domain-containing protein</fullName>
    </recommendedName>
</protein>
<proteinExistence type="predicted"/>
<comment type="caution">
    <text evidence="5">The sequence shown here is derived from an EMBL/GenBank/DDBJ whole genome shotgun (WGS) entry which is preliminary data.</text>
</comment>
<accession>W6MDA1</accession>
<dbReference type="SUPFAM" id="SSF56349">
    <property type="entry name" value="DNA breaking-rejoining enzymes"/>
    <property type="match status" value="1"/>
</dbReference>
<dbReference type="OrthoDB" id="5394387at2"/>
<keyword evidence="6" id="KW-1185">Reference proteome</keyword>
<dbReference type="InterPro" id="IPR013762">
    <property type="entry name" value="Integrase-like_cat_sf"/>
</dbReference>
<dbReference type="GO" id="GO:0006310">
    <property type="term" value="P:DNA recombination"/>
    <property type="evidence" value="ECO:0007669"/>
    <property type="project" value="UniProtKB-KW"/>
</dbReference>
<evidence type="ECO:0000259" key="3">
    <source>
        <dbReference type="Pfam" id="PF12834"/>
    </source>
</evidence>
<evidence type="ECO:0000256" key="2">
    <source>
        <dbReference type="SAM" id="MobiDB-lite"/>
    </source>
</evidence>
<dbReference type="InterPro" id="IPR024457">
    <property type="entry name" value="Putative_integrase_N"/>
</dbReference>